<dbReference type="RefSeq" id="WP_191006526.1">
    <property type="nucleotide sequence ID" value="NZ_JACXAD010000022.1"/>
</dbReference>
<comment type="caution">
    <text evidence="1">The sequence shown here is derived from an EMBL/GenBank/DDBJ whole genome shotgun (WGS) entry which is preliminary data.</text>
</comment>
<name>A0A927GKL6_9BACT</name>
<proteinExistence type="predicted"/>
<gene>
    <name evidence="1" type="ORF">IC235_17650</name>
</gene>
<accession>A0A927GKL6</accession>
<reference evidence="1" key="1">
    <citation type="submission" date="2020-09" db="EMBL/GenBank/DDBJ databases">
        <authorList>
            <person name="Kim M.K."/>
        </authorList>
    </citation>
    <scope>NUCLEOTIDE SEQUENCE</scope>
    <source>
        <strain evidence="1">BT664</strain>
    </source>
</reference>
<dbReference type="EMBL" id="JACXAD010000022">
    <property type="protein sequence ID" value="MBD2769718.1"/>
    <property type="molecule type" value="Genomic_DNA"/>
</dbReference>
<sequence>MREVYTALEAKIKAILPVVRDVERHFGQLAMEAAGQGKPVNFPAVYYELVNIRTASRGRGIQDCDGILRLRLCDRALVVQQLRTVKMEEEAYFGLSGWRGASLMTGLERVAVYPDPNYRGTEVIIQEYAIKWTDTSLRDRTTTSIPGSQLTGETAVNL</sequence>
<keyword evidence="2" id="KW-1185">Reference proteome</keyword>
<organism evidence="1 2">
    <name type="scientific">Hymenobacter montanus</name>
    <dbReference type="NCBI Taxonomy" id="2771359"/>
    <lineage>
        <taxon>Bacteria</taxon>
        <taxon>Pseudomonadati</taxon>
        <taxon>Bacteroidota</taxon>
        <taxon>Cytophagia</taxon>
        <taxon>Cytophagales</taxon>
        <taxon>Hymenobacteraceae</taxon>
        <taxon>Hymenobacter</taxon>
    </lineage>
</organism>
<protein>
    <submittedName>
        <fullName evidence="1">Uncharacterized protein</fullName>
    </submittedName>
</protein>
<dbReference type="AlphaFoldDB" id="A0A927GKL6"/>
<dbReference type="Proteomes" id="UP000612233">
    <property type="component" value="Unassembled WGS sequence"/>
</dbReference>
<evidence type="ECO:0000313" key="1">
    <source>
        <dbReference type="EMBL" id="MBD2769718.1"/>
    </source>
</evidence>
<evidence type="ECO:0000313" key="2">
    <source>
        <dbReference type="Proteomes" id="UP000612233"/>
    </source>
</evidence>